<name>A0ABQ5LY05_9RHOB</name>
<dbReference type="Pfam" id="PF13610">
    <property type="entry name" value="DDE_Tnp_IS240"/>
    <property type="match status" value="1"/>
</dbReference>
<dbReference type="NCBIfam" id="NF033587">
    <property type="entry name" value="transpos_IS6"/>
    <property type="match status" value="1"/>
</dbReference>
<dbReference type="SUPFAM" id="SSF53098">
    <property type="entry name" value="Ribonuclease H-like"/>
    <property type="match status" value="1"/>
</dbReference>
<keyword evidence="2" id="KW-0815">Transposition</keyword>
<dbReference type="PANTHER" id="PTHR35528">
    <property type="entry name" value="BLL1675 PROTEIN"/>
    <property type="match status" value="1"/>
</dbReference>
<reference evidence="7" key="1">
    <citation type="journal article" date="2023" name="Int. J. Syst. Evol. Microbiol.">
        <title>Sinisalibacter aestuarii sp. nov., isolated from estuarine sediment of the Arakawa River.</title>
        <authorList>
            <person name="Arafat S.T."/>
            <person name="Hirano S."/>
            <person name="Sato A."/>
            <person name="Takeuchi K."/>
            <person name="Yasuda T."/>
            <person name="Terahara T."/>
            <person name="Hamada M."/>
            <person name="Kobayashi T."/>
        </authorList>
    </citation>
    <scope>NUCLEOTIDE SEQUENCE</scope>
    <source>
        <strain evidence="7">B-399</strain>
    </source>
</reference>
<evidence type="ECO:0000313" key="7">
    <source>
        <dbReference type="EMBL" id="GKY89851.1"/>
    </source>
</evidence>
<dbReference type="InterPro" id="IPR052183">
    <property type="entry name" value="IS_Transposase"/>
</dbReference>
<dbReference type="InterPro" id="IPR047930">
    <property type="entry name" value="Transpos_IS6"/>
</dbReference>
<evidence type="ECO:0000256" key="4">
    <source>
        <dbReference type="ARBA" id="ARBA00023172"/>
    </source>
</evidence>
<dbReference type="InterPro" id="IPR036397">
    <property type="entry name" value="RNaseH_sf"/>
</dbReference>
<dbReference type="Proteomes" id="UP001144205">
    <property type="component" value="Unassembled WGS sequence"/>
</dbReference>
<evidence type="ECO:0000256" key="5">
    <source>
        <dbReference type="SAM" id="MobiDB-lite"/>
    </source>
</evidence>
<keyword evidence="4" id="KW-0233">DNA recombination</keyword>
<dbReference type="InterPro" id="IPR012337">
    <property type="entry name" value="RNaseH-like_sf"/>
</dbReference>
<comment type="caution">
    <text evidence="7">The sequence shown here is derived from an EMBL/GenBank/DDBJ whole genome shotgun (WGS) entry which is preliminary data.</text>
</comment>
<dbReference type="EMBL" id="BROH01000015">
    <property type="protein sequence ID" value="GKY89851.1"/>
    <property type="molecule type" value="Genomic_DNA"/>
</dbReference>
<feature type="domain" description="DDE" evidence="6">
    <location>
        <begin position="78"/>
        <end position="186"/>
    </location>
</feature>
<proteinExistence type="predicted"/>
<accession>A0ABQ5LY05</accession>
<feature type="region of interest" description="Disordered" evidence="5">
    <location>
        <begin position="197"/>
        <end position="226"/>
    </location>
</feature>
<keyword evidence="3" id="KW-0238">DNA-binding</keyword>
<evidence type="ECO:0000256" key="3">
    <source>
        <dbReference type="ARBA" id="ARBA00023125"/>
    </source>
</evidence>
<dbReference type="PANTHER" id="PTHR35528:SF3">
    <property type="entry name" value="BLL1675 PROTEIN"/>
    <property type="match status" value="1"/>
</dbReference>
<dbReference type="Gene3D" id="3.30.420.10">
    <property type="entry name" value="Ribonuclease H-like superfamily/Ribonuclease H"/>
    <property type="match status" value="1"/>
</dbReference>
<gene>
    <name evidence="7" type="ORF">STA1M1_37200</name>
</gene>
<keyword evidence="8" id="KW-1185">Reference proteome</keyword>
<evidence type="ECO:0000259" key="6">
    <source>
        <dbReference type="Pfam" id="PF13610"/>
    </source>
</evidence>
<dbReference type="InterPro" id="IPR032874">
    <property type="entry name" value="DDE_dom"/>
</dbReference>
<evidence type="ECO:0000256" key="1">
    <source>
        <dbReference type="ARBA" id="ARBA00002286"/>
    </source>
</evidence>
<comment type="function">
    <text evidence="1">Involved in the transposition of the insertion sequence.</text>
</comment>
<evidence type="ECO:0000256" key="2">
    <source>
        <dbReference type="ARBA" id="ARBA00022578"/>
    </source>
</evidence>
<organism evidence="7 8">
    <name type="scientific">Sinisalibacter aestuarii</name>
    <dbReference type="NCBI Taxonomy" id="2949426"/>
    <lineage>
        <taxon>Bacteria</taxon>
        <taxon>Pseudomonadati</taxon>
        <taxon>Pseudomonadota</taxon>
        <taxon>Alphaproteobacteria</taxon>
        <taxon>Rhodobacterales</taxon>
        <taxon>Roseobacteraceae</taxon>
        <taxon>Sinisalibacter</taxon>
    </lineage>
</organism>
<sequence length="256" mass="30526">MIKRSPFRYFKTSPEIIRLAVMLYVRFPLSLRNVEDLLHERGIDVSHETVRFWWHRFGPMLASEIRKRRIEGMRSSRWRWHLDEMFVKINGEMNYLWRAVDHEGEVLESFVTKTRGKKAALKFLKKAMRKHGRPEEIVTDRFRSYGAALRVLGSEDRQQTGRWKNNRAENSHLPFRRRERAMLRIRPRLRLEPFQPRTQPLKSRRLQEETHRRSRRVARSSRGIRDSVTVQMETGSNYSASTIIGHGSMQGSLIED</sequence>
<evidence type="ECO:0000313" key="8">
    <source>
        <dbReference type="Proteomes" id="UP001144205"/>
    </source>
</evidence>
<protein>
    <submittedName>
        <fullName evidence="7">IS6 family transposase</fullName>
    </submittedName>
</protein>